<sequence>MTKIVRNTLTILFPIMLIGSFAEVLKFTFLTKNGYMARMFGIPYWLPFNNELNWIMGVIFHCTIDMIALYAAYGAAYFTAKEYKKDAARAGAVGLMAFLIISFQPNSAGMPDFSRFLMSEGMLIALVVGYLCSRILVIFGNSQLDRRNQVILPVIIIIILSSLLNFLGIVMIKLEIPTYVASFVMQHTQINALFYVLGMGTLTDLLSWMAVGGPFTNSPTFTDTPSMANLSAALKAGSPWKVPYNFTDTTLFHSFANFGGTGVTLALIIAILIFSKKPRNRNVSKWAIFPAIFNNDYPMMLGIPVLFNPIYLIPFVVAPLINMIIAALFITLRLIPAAVYPVPVGTPGPLIGFIGTNGNWLTLVLGIFLIILDVLIYMPFVRLSDQISTRAGQINEED</sequence>
<dbReference type="InterPro" id="IPR051088">
    <property type="entry name" value="PTS_Sugar-EIIC/EIIB"/>
</dbReference>
<dbReference type="GO" id="GO:0009401">
    <property type="term" value="P:phosphoenolpyruvate-dependent sugar phosphotransferase system"/>
    <property type="evidence" value="ECO:0007669"/>
    <property type="project" value="InterPro"/>
</dbReference>
<dbReference type="GO" id="GO:1902815">
    <property type="term" value="P:N,N'-diacetylchitobiose import"/>
    <property type="evidence" value="ECO:0007669"/>
    <property type="project" value="TreeGrafter"/>
</dbReference>
<evidence type="ECO:0000313" key="12">
    <source>
        <dbReference type="Proteomes" id="UP000050872"/>
    </source>
</evidence>
<dbReference type="PIRSF" id="PIRSF006351">
    <property type="entry name" value="PTS_EIIC-Cellobiose"/>
    <property type="match status" value="1"/>
</dbReference>
<dbReference type="PANTHER" id="PTHR33989">
    <property type="match status" value="1"/>
</dbReference>
<dbReference type="EMBL" id="AZEZ01000078">
    <property type="protein sequence ID" value="KRL43539.1"/>
    <property type="molecule type" value="Genomic_DNA"/>
</dbReference>
<evidence type="ECO:0000256" key="4">
    <source>
        <dbReference type="ARBA" id="ARBA00022597"/>
    </source>
</evidence>
<dbReference type="PATRIC" id="fig|1423770.3.peg.805"/>
<comment type="function">
    <text evidence="8">The phosphoenolpyruvate-dependent sugar phosphotransferase system (PTS), a major carbohydrate active -transport system, catalyzes the phosphorylation of incoming sugar substrates concomitant with their translocation across the cell membrane.</text>
</comment>
<evidence type="ECO:0000256" key="3">
    <source>
        <dbReference type="ARBA" id="ARBA00022475"/>
    </source>
</evidence>
<name>A0A0R1QQT1_9LACO</name>
<gene>
    <name evidence="11" type="ORF">FD29_GL000784</name>
</gene>
<feature type="domain" description="PTS EIIC type-3" evidence="10">
    <location>
        <begin position="1"/>
        <end position="380"/>
    </location>
</feature>
<keyword evidence="7 8" id="KW-0472">Membrane</keyword>
<keyword evidence="6 9" id="KW-1133">Transmembrane helix</keyword>
<feature type="transmembrane region" description="Helical" evidence="9">
    <location>
        <begin position="151"/>
        <end position="172"/>
    </location>
</feature>
<feature type="transmembrane region" description="Helical" evidence="9">
    <location>
        <begin position="251"/>
        <end position="274"/>
    </location>
</feature>
<dbReference type="GO" id="GO:0008982">
    <property type="term" value="F:protein-N(PI)-phosphohistidine-sugar phosphotransferase activity"/>
    <property type="evidence" value="ECO:0007669"/>
    <property type="project" value="UniProtKB-UniRule"/>
</dbReference>
<dbReference type="AlphaFoldDB" id="A0A0R1QQT1"/>
<dbReference type="InterPro" id="IPR004796">
    <property type="entry name" value="PTS_IIC_cello"/>
</dbReference>
<evidence type="ECO:0000259" key="10">
    <source>
        <dbReference type="PROSITE" id="PS51105"/>
    </source>
</evidence>
<keyword evidence="12" id="KW-1185">Reference proteome</keyword>
<dbReference type="Proteomes" id="UP000050872">
    <property type="component" value="Unassembled WGS sequence"/>
</dbReference>
<keyword evidence="2 8" id="KW-0813">Transport</keyword>
<comment type="subcellular location">
    <subcellularLocation>
        <location evidence="1">Cell membrane</location>
        <topology evidence="1">Multi-pass membrane protein</topology>
    </subcellularLocation>
</comment>
<feature type="transmembrane region" description="Helical" evidence="9">
    <location>
        <begin position="337"/>
        <end position="354"/>
    </location>
</feature>
<evidence type="ECO:0000256" key="7">
    <source>
        <dbReference type="ARBA" id="ARBA00023136"/>
    </source>
</evidence>
<feature type="transmembrane region" description="Helical" evidence="9">
    <location>
        <begin position="87"/>
        <end position="104"/>
    </location>
</feature>
<evidence type="ECO:0000313" key="11">
    <source>
        <dbReference type="EMBL" id="KRL43539.1"/>
    </source>
</evidence>
<dbReference type="PANTHER" id="PTHR33989:SF4">
    <property type="entry name" value="PTS SYSTEM N,N'-DIACETYLCHITOBIOSE-SPECIFIC EIIC COMPONENT"/>
    <property type="match status" value="1"/>
</dbReference>
<evidence type="ECO:0000256" key="9">
    <source>
        <dbReference type="SAM" id="Phobius"/>
    </source>
</evidence>
<evidence type="ECO:0000256" key="5">
    <source>
        <dbReference type="ARBA" id="ARBA00022692"/>
    </source>
</evidence>
<keyword evidence="3 8" id="KW-1003">Cell membrane</keyword>
<dbReference type="STRING" id="1423770.FD29_GL000784"/>
<protein>
    <recommendedName>
        <fullName evidence="8">Permease IIC component</fullName>
    </recommendedName>
</protein>
<feature type="transmembrane region" description="Helical" evidence="9">
    <location>
        <begin position="360"/>
        <end position="380"/>
    </location>
</feature>
<feature type="transmembrane region" description="Helical" evidence="9">
    <location>
        <begin position="116"/>
        <end position="139"/>
    </location>
</feature>
<dbReference type="InterPro" id="IPR004501">
    <property type="entry name" value="PTS_EIIC_3"/>
</dbReference>
<dbReference type="GO" id="GO:0005886">
    <property type="term" value="C:plasma membrane"/>
    <property type="evidence" value="ECO:0007669"/>
    <property type="project" value="UniProtKB-SubCell"/>
</dbReference>
<organism evidence="11 12">
    <name type="scientific">Companilactobacillus mindensis DSM 14500</name>
    <dbReference type="NCBI Taxonomy" id="1423770"/>
    <lineage>
        <taxon>Bacteria</taxon>
        <taxon>Bacillati</taxon>
        <taxon>Bacillota</taxon>
        <taxon>Bacilli</taxon>
        <taxon>Lactobacillales</taxon>
        <taxon>Lactobacillaceae</taxon>
        <taxon>Companilactobacillus</taxon>
    </lineage>
</organism>
<evidence type="ECO:0000256" key="1">
    <source>
        <dbReference type="ARBA" id="ARBA00004651"/>
    </source>
</evidence>
<dbReference type="Pfam" id="PF02378">
    <property type="entry name" value="PTS_EIIC"/>
    <property type="match status" value="1"/>
</dbReference>
<evidence type="ECO:0000256" key="8">
    <source>
        <dbReference type="PIRNR" id="PIRNR006351"/>
    </source>
</evidence>
<evidence type="ECO:0000256" key="6">
    <source>
        <dbReference type="ARBA" id="ARBA00022989"/>
    </source>
</evidence>
<feature type="transmembrane region" description="Helical" evidence="9">
    <location>
        <begin position="54"/>
        <end position="75"/>
    </location>
</feature>
<keyword evidence="4 8" id="KW-0762">Sugar transport</keyword>
<accession>A0A0R1QQT1</accession>
<reference evidence="11 12" key="1">
    <citation type="journal article" date="2015" name="Genome Announc.">
        <title>Expanding the biotechnology potential of lactobacilli through comparative genomics of 213 strains and associated genera.</title>
        <authorList>
            <person name="Sun Z."/>
            <person name="Harris H.M."/>
            <person name="McCann A."/>
            <person name="Guo C."/>
            <person name="Argimon S."/>
            <person name="Zhang W."/>
            <person name="Yang X."/>
            <person name="Jeffery I.B."/>
            <person name="Cooney J.C."/>
            <person name="Kagawa T.F."/>
            <person name="Liu W."/>
            <person name="Song Y."/>
            <person name="Salvetti E."/>
            <person name="Wrobel A."/>
            <person name="Rasinkangas P."/>
            <person name="Parkhill J."/>
            <person name="Rea M.C."/>
            <person name="O'Sullivan O."/>
            <person name="Ritari J."/>
            <person name="Douillard F.P."/>
            <person name="Paul Ross R."/>
            <person name="Yang R."/>
            <person name="Briner A.E."/>
            <person name="Felis G.E."/>
            <person name="de Vos W.M."/>
            <person name="Barrangou R."/>
            <person name="Klaenhammer T.R."/>
            <person name="Caufield P.W."/>
            <person name="Cui Y."/>
            <person name="Zhang H."/>
            <person name="O'Toole P.W."/>
        </authorList>
    </citation>
    <scope>NUCLEOTIDE SEQUENCE [LARGE SCALE GENOMIC DNA]</scope>
    <source>
        <strain evidence="11 12">DSM 14500</strain>
    </source>
</reference>
<feature type="transmembrane region" description="Helical" evidence="9">
    <location>
        <begin position="311"/>
        <end position="330"/>
    </location>
</feature>
<dbReference type="InterPro" id="IPR003352">
    <property type="entry name" value="PTS_EIIC"/>
</dbReference>
<keyword evidence="5 9" id="KW-0812">Transmembrane</keyword>
<evidence type="ECO:0000256" key="2">
    <source>
        <dbReference type="ARBA" id="ARBA00022448"/>
    </source>
</evidence>
<dbReference type="PROSITE" id="PS51105">
    <property type="entry name" value="PTS_EIIC_TYPE_3"/>
    <property type="match status" value="1"/>
</dbReference>
<comment type="caution">
    <text evidence="11">The sequence shown here is derived from an EMBL/GenBank/DDBJ whole genome shotgun (WGS) entry which is preliminary data.</text>
</comment>
<proteinExistence type="predicted"/>